<dbReference type="PANTHER" id="PTHR44813">
    <property type="entry name" value="MITOGEN-ACTIVATED PROTEIN KINASE-BINDING PROTEIN 1"/>
    <property type="match status" value="1"/>
</dbReference>
<feature type="compositionally biased region" description="Basic and acidic residues" evidence="4">
    <location>
        <begin position="1096"/>
        <end position="1118"/>
    </location>
</feature>
<sequence length="1546" mass="170394">MPGDGFTIKSRIRNLLRSPSTKHKKIRRENLTSKVTLEKVLGITASGNSGLTCDPRSGLVAYPAGCVVVLLNPKKNRQHHIINTSRKTITALSFSPDGKYLVTGESGHLPAVRLWDVAEQRQVAELQKHKYGISCVAFSPNSKYIVSVGNQHDMMVNVWAWKKDVVVAANKVSSKVTGVSFSEDSSYFVTVGNRHVKFWYLDHCKASKASAPVPLLGRSGLLGELRNNFFCDVACGRGAKSDSTFCITSSGLLCEFNSKRMLDKWVDLRTSVAQSLSLSEDMIFCGCADGTVRAFSPIDLHFICTLPRPHPLGADVSTATKASHLFSTKTDVHYPAAIAVTYDPISHWLSCVYNDHSLYVWDVRDVSRVGKVHSALFHAACVWDLEVFPDVPGEMGAGLSSGTFFSCSADNTIRQWRMEDWSQTRVNFQNILSSDLLNIIYIDGNTAALVDPEYMTNMNADKSGDGQTTESRTGIRTICVSPDGKHLASGDRNGMLRVHDLSSMEEILKVVAHDAEILCLEYSNPETGLKLLATASRDRLIHVLDAEDDYSLVQTLDEHSSSITAVRFAANDNKVRMISCGADKSIYFRTAHKTDRGTEFRRSHHMVRKTTLYDMGVDPTCKYAAVGCQDRCIRIFNISSGKQKKLYKGSVSEDGSLLRVQIDPSGQYVATSCSDKNISIFDFYTGECVATMFGHSEIVTGMKFTNDCKYLISVSGDSCIFVWRLAPELTISMRERLCQLRQNPNMPPCKTPSLRREVHSAPALSGLSSDSDREHEGEDGTENASPDDPEDNATNTSTDSSHGEDDTGSDEGQYWELTKHGVISQVTPDSAKRPRRRWSHRMGSMELMVKSMLDLRQLETFAHKKNPSCLPHDRERQSTSSLQEPTQQQLEERAKRHRPWPHADWLSSHPSKGIMGSDGVVVYPEEQEDDASLQGSDYIVKEQHCRMQGRGIRSESQDSRSPDSACSLGYDSREPSPDCVLDDSADVESLSQDTSDEENEEREEEEQKAEVTSMDEALRTVTDITDHSQEDFLKQNFETLAEGCSTAEQSRVPRLSMSSRFLARGHNNRGVPLFAKVHGKEQGSHSAKPPVSKVRPLMEDSQSRNTEDKTPVRADAPERACTPTPRPQKKKTSGSHLWRTSNPPSRAPLSMERTTCLQKSHSAQNLASDCTHINLHFFILSPAPKEIRKRPEQLFLDNDTPRPPFHLSSPSSGSPQSPQSPLPWESPRLKPQHSYMNPTASSMAKNSRSSSLGEGIQMGTPPCSPSFPKGRVSSEALEVEPPLLTSSPVSAFPSSVSSSSSSILSCPSLNSPSPAPLPHPTSTVSLAPLTQNTPPSRIPLPKQPLSPRRSLCLEVKPSSGSRASTPTTDSGCDVPGNKQALGRHLSLNLDLSSSSPLPVKQRRGSVTESAKDPGQVAEAKECPLVPEQTHTPSAEPQPDHSITLETCRQAVTELHNSLRKTIMLYTSVLQCGRQPSEDQQQVKRILSEALFTVKAELDSLPHPTSQCEEPQVNQGVKGEGEKALALLEQYAELLLKSVERRLDTKT</sequence>
<feature type="compositionally biased region" description="Polar residues" evidence="4">
    <location>
        <begin position="1358"/>
        <end position="1370"/>
    </location>
</feature>
<keyword evidence="8" id="KW-0808">Transferase</keyword>
<keyword evidence="1 3" id="KW-0853">WD repeat</keyword>
<evidence type="ECO:0000256" key="2">
    <source>
        <dbReference type="ARBA" id="ARBA00022737"/>
    </source>
</evidence>
<dbReference type="Gene3D" id="2.130.10.10">
    <property type="entry name" value="YVTN repeat-like/Quinoprotein amine dehydrogenase"/>
    <property type="match status" value="4"/>
</dbReference>
<feature type="compositionally biased region" description="Acidic residues" evidence="4">
    <location>
        <begin position="779"/>
        <end position="791"/>
    </location>
</feature>
<keyword evidence="8" id="KW-0418">Kinase</keyword>
<feature type="compositionally biased region" description="Basic and acidic residues" evidence="4">
    <location>
        <begin position="952"/>
        <end position="961"/>
    </location>
</feature>
<feature type="compositionally biased region" description="Polar residues" evidence="4">
    <location>
        <begin position="1134"/>
        <end position="1144"/>
    </location>
</feature>
<evidence type="ECO:0000256" key="3">
    <source>
        <dbReference type="PROSITE-ProRule" id="PRU00221"/>
    </source>
</evidence>
<evidence type="ECO:0000256" key="1">
    <source>
        <dbReference type="ARBA" id="ARBA00022574"/>
    </source>
</evidence>
<feature type="compositionally biased region" description="Low complexity" evidence="4">
    <location>
        <begin position="1385"/>
        <end position="1397"/>
    </location>
</feature>
<dbReference type="PROSITE" id="PS50294">
    <property type="entry name" value="WD_REPEATS_REGION"/>
    <property type="match status" value="1"/>
</dbReference>
<feature type="compositionally biased region" description="Polar residues" evidence="4">
    <location>
        <begin position="878"/>
        <end position="889"/>
    </location>
</feature>
<dbReference type="PROSITE" id="PS50082">
    <property type="entry name" value="WD_REPEATS_2"/>
    <property type="match status" value="1"/>
</dbReference>
<dbReference type="GO" id="GO:0046330">
    <property type="term" value="P:positive regulation of JNK cascade"/>
    <property type="evidence" value="ECO:0007669"/>
    <property type="project" value="TreeGrafter"/>
</dbReference>
<feature type="region of interest" description="Disordered" evidence="4">
    <location>
        <begin position="1079"/>
        <end position="1154"/>
    </location>
</feature>
<evidence type="ECO:0000259" key="6">
    <source>
        <dbReference type="Pfam" id="PF24782"/>
    </source>
</evidence>
<keyword evidence="2" id="KW-0677">Repeat</keyword>
<proteinExistence type="predicted"/>
<dbReference type="GO" id="GO:0005737">
    <property type="term" value="C:cytoplasm"/>
    <property type="evidence" value="ECO:0007669"/>
    <property type="project" value="TreeGrafter"/>
</dbReference>
<reference evidence="8" key="1">
    <citation type="submission" date="2025-08" db="UniProtKB">
        <authorList>
            <consortium name="RefSeq"/>
        </authorList>
    </citation>
    <scope>IDENTIFICATION</scope>
    <source>
        <tissue evidence="8">Brain</tissue>
    </source>
</reference>
<dbReference type="SMART" id="SM00320">
    <property type="entry name" value="WD40"/>
    <property type="match status" value="12"/>
</dbReference>
<dbReference type="InterPro" id="IPR056162">
    <property type="entry name" value="WD40_MABP1-WDR62_2nd"/>
</dbReference>
<feature type="repeat" description="WD" evidence="3">
    <location>
        <begin position="692"/>
        <end position="725"/>
    </location>
</feature>
<dbReference type="GO" id="GO:0016301">
    <property type="term" value="F:kinase activity"/>
    <property type="evidence" value="ECO:0007669"/>
    <property type="project" value="UniProtKB-KW"/>
</dbReference>
<feature type="region of interest" description="Disordered" evidence="4">
    <location>
        <begin position="1303"/>
        <end position="1417"/>
    </location>
</feature>
<dbReference type="InterPro" id="IPR015943">
    <property type="entry name" value="WD40/YVTN_repeat-like_dom_sf"/>
</dbReference>
<evidence type="ECO:0000259" key="5">
    <source>
        <dbReference type="Pfam" id="PF24780"/>
    </source>
</evidence>
<protein>
    <submittedName>
        <fullName evidence="8">Mitogen-activated protein kinase-binding protein 1</fullName>
    </submittedName>
</protein>
<dbReference type="GeneID" id="108896925"/>
<dbReference type="InterPro" id="IPR055292">
    <property type="entry name" value="MABP1"/>
</dbReference>
<dbReference type="Pfam" id="PF24782">
    <property type="entry name" value="WD40_MABP1-WDR62_2nd"/>
    <property type="match status" value="1"/>
</dbReference>
<dbReference type="Pfam" id="PF24780">
    <property type="entry name" value="WD40_MABP1-WDR62_1st"/>
    <property type="match status" value="1"/>
</dbReference>
<dbReference type="SUPFAM" id="SSF50978">
    <property type="entry name" value="WD40 repeat-like"/>
    <property type="match status" value="1"/>
</dbReference>
<feature type="region of interest" description="Disordered" evidence="4">
    <location>
        <begin position="742"/>
        <end position="839"/>
    </location>
</feature>
<dbReference type="InterPro" id="IPR011047">
    <property type="entry name" value="Quinoprotein_ADH-like_sf"/>
</dbReference>
<feature type="compositionally biased region" description="Low complexity" evidence="4">
    <location>
        <begin position="1241"/>
        <end position="1251"/>
    </location>
</feature>
<name>A0AAJ8B8I6_LATCA</name>
<dbReference type="InterPro" id="IPR036322">
    <property type="entry name" value="WD40_repeat_dom_sf"/>
</dbReference>
<feature type="compositionally biased region" description="Low complexity" evidence="4">
    <location>
        <begin position="1303"/>
        <end position="1312"/>
    </location>
</feature>
<accession>A0AAJ8B8I6</accession>
<dbReference type="PANTHER" id="PTHR44813:SF1">
    <property type="entry name" value="MITOGEN-ACTIVATED PROTEIN KINASE-BINDING PROTEIN 1"/>
    <property type="match status" value="1"/>
</dbReference>
<feature type="region of interest" description="Disordered" evidence="4">
    <location>
        <begin position="864"/>
        <end position="917"/>
    </location>
</feature>
<feature type="domain" description="MABP1/WDR62 second WD40" evidence="6">
    <location>
        <begin position="382"/>
        <end position="725"/>
    </location>
</feature>
<feature type="region of interest" description="Disordered" evidence="4">
    <location>
        <begin position="945"/>
        <end position="1015"/>
    </location>
</feature>
<feature type="domain" description="MABP1/WDR62 first WD40" evidence="5">
    <location>
        <begin position="49"/>
        <end position="376"/>
    </location>
</feature>
<feature type="region of interest" description="Disordered" evidence="4">
    <location>
        <begin position="1195"/>
        <end position="1275"/>
    </location>
</feature>
<gene>
    <name evidence="8" type="primary">LOC108896925</name>
</gene>
<feature type="compositionally biased region" description="Acidic residues" evidence="4">
    <location>
        <begin position="994"/>
        <end position="1007"/>
    </location>
</feature>
<dbReference type="Proteomes" id="UP000694890">
    <property type="component" value="Linkage group LG7_1"/>
</dbReference>
<evidence type="ECO:0000313" key="7">
    <source>
        <dbReference type="Proteomes" id="UP000694890"/>
    </source>
</evidence>
<dbReference type="RefSeq" id="XP_050927924.1">
    <property type="nucleotide sequence ID" value="XM_051071967.1"/>
</dbReference>
<dbReference type="KEGG" id="lcf:108896925"/>
<evidence type="ECO:0000256" key="4">
    <source>
        <dbReference type="SAM" id="MobiDB-lite"/>
    </source>
</evidence>
<dbReference type="GO" id="GO:0043124">
    <property type="term" value="P:negative regulation of canonical NF-kappaB signal transduction"/>
    <property type="evidence" value="ECO:0007669"/>
    <property type="project" value="TreeGrafter"/>
</dbReference>
<dbReference type="InterPro" id="IPR001680">
    <property type="entry name" value="WD40_rpt"/>
</dbReference>
<feature type="compositionally biased region" description="Low complexity" evidence="4">
    <location>
        <begin position="1205"/>
        <end position="1226"/>
    </location>
</feature>
<dbReference type="SUPFAM" id="SSF50998">
    <property type="entry name" value="Quinoprotein alcohol dehydrogenase-like"/>
    <property type="match status" value="1"/>
</dbReference>
<dbReference type="InterPro" id="IPR056161">
    <property type="entry name" value="WD40_MABP1-WDR62_1st"/>
</dbReference>
<dbReference type="FunFam" id="2.130.10.10:FF:000046">
    <property type="entry name" value="WD repeat-containing protein 62 isoform 1"/>
    <property type="match status" value="1"/>
</dbReference>
<evidence type="ECO:0000313" key="8">
    <source>
        <dbReference type="RefSeq" id="XP_050927924.1"/>
    </source>
</evidence>
<feature type="compositionally biased region" description="Polar residues" evidence="4">
    <location>
        <begin position="1323"/>
        <end position="1335"/>
    </location>
</feature>
<organism evidence="7 8">
    <name type="scientific">Lates calcarifer</name>
    <name type="common">Barramundi</name>
    <name type="synonym">Holocentrus calcarifer</name>
    <dbReference type="NCBI Taxonomy" id="8187"/>
    <lineage>
        <taxon>Eukaryota</taxon>
        <taxon>Metazoa</taxon>
        <taxon>Chordata</taxon>
        <taxon>Craniata</taxon>
        <taxon>Vertebrata</taxon>
        <taxon>Euteleostomi</taxon>
        <taxon>Actinopterygii</taxon>
        <taxon>Neopterygii</taxon>
        <taxon>Teleostei</taxon>
        <taxon>Neoteleostei</taxon>
        <taxon>Acanthomorphata</taxon>
        <taxon>Carangaria</taxon>
        <taxon>Carangaria incertae sedis</taxon>
        <taxon>Centropomidae</taxon>
        <taxon>Lates</taxon>
    </lineage>
</organism>